<dbReference type="EMBL" id="LR743589">
    <property type="protein sequence ID" value="CAA2616353.1"/>
    <property type="molecule type" value="Genomic_DNA"/>
</dbReference>
<dbReference type="AlphaFoldDB" id="A0A7I8IF75"/>
<gene>
    <name evidence="5" type="ORF">SI7747_02002575</name>
</gene>
<evidence type="ECO:0000256" key="1">
    <source>
        <dbReference type="ARBA" id="ARBA00022574"/>
    </source>
</evidence>
<evidence type="ECO:0000313" key="6">
    <source>
        <dbReference type="Proteomes" id="UP001189122"/>
    </source>
</evidence>
<dbReference type="Pfam" id="PF00400">
    <property type="entry name" value="WD40"/>
    <property type="match status" value="2"/>
</dbReference>
<keyword evidence="2" id="KW-0677">Repeat</keyword>
<dbReference type="GO" id="GO:0080008">
    <property type="term" value="C:Cul4-RING E3 ubiquitin ligase complex"/>
    <property type="evidence" value="ECO:0007669"/>
    <property type="project" value="TreeGrafter"/>
</dbReference>
<organism evidence="5">
    <name type="scientific">Spirodela intermedia</name>
    <name type="common">Intermediate duckweed</name>
    <dbReference type="NCBI Taxonomy" id="51605"/>
    <lineage>
        <taxon>Eukaryota</taxon>
        <taxon>Viridiplantae</taxon>
        <taxon>Streptophyta</taxon>
        <taxon>Embryophyta</taxon>
        <taxon>Tracheophyta</taxon>
        <taxon>Spermatophyta</taxon>
        <taxon>Magnoliopsida</taxon>
        <taxon>Liliopsida</taxon>
        <taxon>Araceae</taxon>
        <taxon>Lemnoideae</taxon>
        <taxon>Spirodela</taxon>
    </lineage>
</organism>
<sequence>MGRIGKNGRGSGGGIVRLWQREVGDLNPRTFKHRVGASEYPQQAGKAQGCVNTVTFNTDGGILVSGSDDRMVILWDWEPGRPRLSFHSGHTNNVFQAKIMPYSDNKNLVTCAADGEVRYAQILEGGPVETKMLAKHEGRAHKMAFDPGSSHIFYSCGEDGVVQHFDLRTQFATPLFTCKSFRGRSSYLATVHLNAIAIDPRNSSLFAIAGSDEYARLYDIRKYKWDGSTDGHYPVDSFCPPHLIGDGQVGITGLAFSNCSELLVSYNDELIYLFSKEEGLGPEPGSLALEPATTRSGSGSSSAAASDIDTDFKPGPQAYSGHQNCDTVKGVNFFGPNCEYVVSGSDYGELLRAMEADRHVVNCIEPHPHATVLASSGLEDDIKLWTPNAIEPAPPVNLDEVLTPDGIACFALDDYDCDYTDDDCDLDDADSDSDGDLDSDDDLDSGSGDDDDDDDDDNAIASGPATPWEEKASPGVPRNLLRMFIALQSRHRAEPRGEQELVDLLLRYADTDGDLRLDDAADDLPNGDCALS</sequence>
<dbReference type="Proteomes" id="UP001189122">
    <property type="component" value="Unassembled WGS sequence"/>
</dbReference>
<evidence type="ECO:0000256" key="2">
    <source>
        <dbReference type="ARBA" id="ARBA00022737"/>
    </source>
</evidence>
<dbReference type="PROSITE" id="PS50294">
    <property type="entry name" value="WD_REPEATS_REGION"/>
    <property type="match status" value="1"/>
</dbReference>
<dbReference type="InterPro" id="IPR036322">
    <property type="entry name" value="WD40_repeat_dom_sf"/>
</dbReference>
<feature type="region of interest" description="Disordered" evidence="4">
    <location>
        <begin position="428"/>
        <end position="474"/>
    </location>
</feature>
<feature type="compositionally biased region" description="Low complexity" evidence="4">
    <location>
        <begin position="296"/>
        <end position="306"/>
    </location>
</feature>
<evidence type="ECO:0000256" key="3">
    <source>
        <dbReference type="PROSITE-ProRule" id="PRU00221"/>
    </source>
</evidence>
<keyword evidence="1 3" id="KW-0853">WD repeat</keyword>
<name>A0A7I8IF75_SPIIN</name>
<accession>A0A7I8IF75</accession>
<dbReference type="PANTHER" id="PTHR15574">
    <property type="entry name" value="WD REPEAT DOMAIN-CONTAINING FAMILY"/>
    <property type="match status" value="1"/>
</dbReference>
<evidence type="ECO:0000313" key="5">
    <source>
        <dbReference type="EMBL" id="CAA2616353.1"/>
    </source>
</evidence>
<dbReference type="PROSITE" id="PS50082">
    <property type="entry name" value="WD_REPEATS_2"/>
    <property type="match status" value="1"/>
</dbReference>
<dbReference type="SUPFAM" id="SSF50978">
    <property type="entry name" value="WD40 repeat-like"/>
    <property type="match status" value="1"/>
</dbReference>
<dbReference type="PANTHER" id="PTHR15574:SF21">
    <property type="entry name" value="DDB1- AND CUL4-ASSOCIATED FACTOR 8"/>
    <property type="match status" value="1"/>
</dbReference>
<dbReference type="EMBL" id="CACRZD030000002">
    <property type="protein sequence ID" value="CAA6656035.1"/>
    <property type="molecule type" value="Genomic_DNA"/>
</dbReference>
<dbReference type="SMART" id="SM00320">
    <property type="entry name" value="WD40"/>
    <property type="match status" value="6"/>
</dbReference>
<reference evidence="5 6" key="1">
    <citation type="submission" date="2019-12" db="EMBL/GenBank/DDBJ databases">
        <authorList>
            <person name="Scholz U."/>
            <person name="Mascher M."/>
            <person name="Fiebig A."/>
        </authorList>
    </citation>
    <scope>NUCLEOTIDE SEQUENCE</scope>
</reference>
<protein>
    <submittedName>
        <fullName evidence="5">Uncharacterized protein</fullName>
    </submittedName>
</protein>
<keyword evidence="6" id="KW-1185">Reference proteome</keyword>
<feature type="compositionally biased region" description="Acidic residues" evidence="4">
    <location>
        <begin position="428"/>
        <end position="458"/>
    </location>
</feature>
<dbReference type="Gene3D" id="2.130.10.10">
    <property type="entry name" value="YVTN repeat-like/Quinoprotein amine dehydrogenase"/>
    <property type="match status" value="1"/>
</dbReference>
<dbReference type="InterPro" id="IPR015943">
    <property type="entry name" value="WD40/YVTN_repeat-like_dom_sf"/>
</dbReference>
<feature type="repeat" description="WD" evidence="3">
    <location>
        <begin position="51"/>
        <end position="85"/>
    </location>
</feature>
<dbReference type="InterPro" id="IPR001680">
    <property type="entry name" value="WD40_rpt"/>
</dbReference>
<dbReference type="InterPro" id="IPR045151">
    <property type="entry name" value="DCAF8"/>
</dbReference>
<feature type="region of interest" description="Disordered" evidence="4">
    <location>
        <begin position="284"/>
        <end position="309"/>
    </location>
</feature>
<evidence type="ECO:0000256" key="4">
    <source>
        <dbReference type="SAM" id="MobiDB-lite"/>
    </source>
</evidence>
<proteinExistence type="predicted"/>
<dbReference type="GO" id="GO:0005737">
    <property type="term" value="C:cytoplasm"/>
    <property type="evidence" value="ECO:0007669"/>
    <property type="project" value="TreeGrafter"/>
</dbReference>